<dbReference type="EMBL" id="MT144155">
    <property type="protein sequence ID" value="QJA49782.1"/>
    <property type="molecule type" value="Genomic_DNA"/>
</dbReference>
<dbReference type="InterPro" id="IPR027417">
    <property type="entry name" value="P-loop_NTPase"/>
</dbReference>
<gene>
    <name evidence="4" type="ORF">MM415A00737_0007</name>
    <name evidence="3" type="ORF">MM415B02012_0004</name>
    <name evidence="2" type="ORF">TM448A01472_0002</name>
</gene>
<dbReference type="InterPro" id="IPR000863">
    <property type="entry name" value="Sulfotransferase_dom"/>
</dbReference>
<dbReference type="AlphaFoldDB" id="A0A6H1ZQN9"/>
<accession>A0A6H1ZQN9</accession>
<evidence type="ECO:0000313" key="2">
    <source>
        <dbReference type="EMBL" id="QJA49782.1"/>
    </source>
</evidence>
<evidence type="ECO:0000313" key="3">
    <source>
        <dbReference type="EMBL" id="QJA55670.1"/>
    </source>
</evidence>
<dbReference type="Pfam" id="PF00685">
    <property type="entry name" value="Sulfotransfer_1"/>
    <property type="match status" value="1"/>
</dbReference>
<evidence type="ECO:0000259" key="1">
    <source>
        <dbReference type="Pfam" id="PF00685"/>
    </source>
</evidence>
<evidence type="ECO:0000313" key="4">
    <source>
        <dbReference type="EMBL" id="QJA80369.1"/>
    </source>
</evidence>
<organism evidence="2">
    <name type="scientific">viral metagenome</name>
    <dbReference type="NCBI Taxonomy" id="1070528"/>
    <lineage>
        <taxon>unclassified sequences</taxon>
        <taxon>metagenomes</taxon>
        <taxon>organismal metagenomes</taxon>
    </lineage>
</organism>
<dbReference type="Gene3D" id="3.40.50.300">
    <property type="entry name" value="P-loop containing nucleotide triphosphate hydrolases"/>
    <property type="match status" value="1"/>
</dbReference>
<keyword evidence="2" id="KW-0808">Transferase</keyword>
<dbReference type="EMBL" id="MT141172">
    <property type="protein sequence ID" value="QJA55670.1"/>
    <property type="molecule type" value="Genomic_DNA"/>
</dbReference>
<proteinExistence type="predicted"/>
<reference evidence="2" key="1">
    <citation type="submission" date="2020-03" db="EMBL/GenBank/DDBJ databases">
        <title>The deep terrestrial virosphere.</title>
        <authorList>
            <person name="Holmfeldt K."/>
            <person name="Nilsson E."/>
            <person name="Simone D."/>
            <person name="Lopez-Fernandez M."/>
            <person name="Wu X."/>
            <person name="de Brujin I."/>
            <person name="Lundin D."/>
            <person name="Andersson A."/>
            <person name="Bertilsson S."/>
            <person name="Dopson M."/>
        </authorList>
    </citation>
    <scope>NUCLEOTIDE SEQUENCE</scope>
    <source>
        <strain evidence="4">MM415A00737</strain>
        <strain evidence="3">MM415B02012</strain>
        <strain evidence="2">TM448A01472</strain>
    </source>
</reference>
<protein>
    <submittedName>
        <fullName evidence="2">Putative sulfotransferase domain contining protein</fullName>
    </submittedName>
</protein>
<dbReference type="GO" id="GO:0008146">
    <property type="term" value="F:sulfotransferase activity"/>
    <property type="evidence" value="ECO:0007669"/>
    <property type="project" value="InterPro"/>
</dbReference>
<dbReference type="SUPFAM" id="SSF52540">
    <property type="entry name" value="P-loop containing nucleoside triphosphate hydrolases"/>
    <property type="match status" value="1"/>
</dbReference>
<name>A0A6H1ZQN9_9ZZZZ</name>
<dbReference type="EMBL" id="MT142419">
    <property type="protein sequence ID" value="QJA80369.1"/>
    <property type="molecule type" value="Genomic_DNA"/>
</dbReference>
<feature type="domain" description="Sulfotransferase" evidence="1">
    <location>
        <begin position="81"/>
        <end position="182"/>
    </location>
</feature>
<sequence>MNEIPAFYEVKDLSLNFNRVINRLRAGHLIPMNVNEKDELLTDTQRQKNIIKNIFIETDPEKLILLGSKINIPYLNQLDLIHSQGIKAIAIIRDPIYAIASWNQHQNINEQYVMPEEFMQWPRYSTFPFEEKTLFGRQCEIWEHYINVIQAAQRDGRIGAVLKYEDIIAAPESSIRFVFEYLTSFDASKLVIKYPVPVLENFNIMQRFDQSQIISITRNVMRVCKTRREIWG</sequence>